<accession>A0ACB7U7F6</accession>
<protein>
    <submittedName>
        <fullName evidence="1">Cu(2+)-exporting ATPase protein</fullName>
    </submittedName>
</protein>
<sequence>MATLALPKITLHSISNPLTPGRSSLPIRFARSSSTCFGPLIGQISSLRSPAQRVPTPAAAVSGSSADGEPISTIGDLTLTVEGMMCDGCAASVKRILESQAPVSSANVSYSQGAAIIWASPEAKTGLNWQQEVGEKLAQHLTTCGFKSQLKG</sequence>
<name>A0ACB7U7F6_DIOAL</name>
<keyword evidence="2" id="KW-1185">Reference proteome</keyword>
<evidence type="ECO:0000313" key="2">
    <source>
        <dbReference type="Proteomes" id="UP000827976"/>
    </source>
</evidence>
<dbReference type="Proteomes" id="UP000827976">
    <property type="component" value="Chromosome 18"/>
</dbReference>
<reference evidence="2" key="1">
    <citation type="journal article" date="2022" name="Nat. Commun.">
        <title>Chromosome evolution and the genetic basis of agronomically important traits in greater yam.</title>
        <authorList>
            <person name="Bredeson J.V."/>
            <person name="Lyons J.B."/>
            <person name="Oniyinde I.O."/>
            <person name="Okereke N.R."/>
            <person name="Kolade O."/>
            <person name="Nnabue I."/>
            <person name="Nwadili C.O."/>
            <person name="Hribova E."/>
            <person name="Parker M."/>
            <person name="Nwogha J."/>
            <person name="Shu S."/>
            <person name="Carlson J."/>
            <person name="Kariba R."/>
            <person name="Muthemba S."/>
            <person name="Knop K."/>
            <person name="Barton G.J."/>
            <person name="Sherwood A.V."/>
            <person name="Lopez-Montes A."/>
            <person name="Asiedu R."/>
            <person name="Jamnadass R."/>
            <person name="Muchugi A."/>
            <person name="Goodstein D."/>
            <person name="Egesi C.N."/>
            <person name="Featherston J."/>
            <person name="Asfaw A."/>
            <person name="Simpson G.G."/>
            <person name="Dolezel J."/>
            <person name="Hendre P.S."/>
            <person name="Van Deynze A."/>
            <person name="Kumar P.L."/>
            <person name="Obidiegwu J.E."/>
            <person name="Bhattacharjee R."/>
            <person name="Rokhsar D.S."/>
        </authorList>
    </citation>
    <scope>NUCLEOTIDE SEQUENCE [LARGE SCALE GENOMIC DNA]</scope>
    <source>
        <strain evidence="2">cv. TDa95/00328</strain>
    </source>
</reference>
<proteinExistence type="predicted"/>
<comment type="caution">
    <text evidence="1">The sequence shown here is derived from an EMBL/GenBank/DDBJ whole genome shotgun (WGS) entry which is preliminary data.</text>
</comment>
<dbReference type="EMBL" id="CM037028">
    <property type="protein sequence ID" value="KAH7656205.1"/>
    <property type="molecule type" value="Genomic_DNA"/>
</dbReference>
<gene>
    <name evidence="1" type="ORF">IHE45_18G062700</name>
</gene>
<evidence type="ECO:0000313" key="1">
    <source>
        <dbReference type="EMBL" id="KAH7656205.1"/>
    </source>
</evidence>
<organism evidence="1 2">
    <name type="scientific">Dioscorea alata</name>
    <name type="common">Purple yam</name>
    <dbReference type="NCBI Taxonomy" id="55571"/>
    <lineage>
        <taxon>Eukaryota</taxon>
        <taxon>Viridiplantae</taxon>
        <taxon>Streptophyta</taxon>
        <taxon>Embryophyta</taxon>
        <taxon>Tracheophyta</taxon>
        <taxon>Spermatophyta</taxon>
        <taxon>Magnoliopsida</taxon>
        <taxon>Liliopsida</taxon>
        <taxon>Dioscoreales</taxon>
        <taxon>Dioscoreaceae</taxon>
        <taxon>Dioscorea</taxon>
    </lineage>
</organism>